<proteinExistence type="predicted"/>
<evidence type="ECO:0000313" key="1">
    <source>
        <dbReference type="EMBL" id="KAI7937042.1"/>
    </source>
</evidence>
<dbReference type="Proteomes" id="UP001060170">
    <property type="component" value="Chromosome 17"/>
</dbReference>
<organism evidence="1 2">
    <name type="scientific">Puccinia striiformis f. sp. tritici</name>
    <dbReference type="NCBI Taxonomy" id="168172"/>
    <lineage>
        <taxon>Eukaryota</taxon>
        <taxon>Fungi</taxon>
        <taxon>Dikarya</taxon>
        <taxon>Basidiomycota</taxon>
        <taxon>Pucciniomycotina</taxon>
        <taxon>Pucciniomycetes</taxon>
        <taxon>Pucciniales</taxon>
        <taxon>Pucciniaceae</taxon>
        <taxon>Puccinia</taxon>
    </lineage>
</organism>
<name>A0ACC0DQR0_9BASI</name>
<comment type="caution">
    <text evidence="1">The sequence shown here is derived from an EMBL/GenBank/DDBJ whole genome shotgun (WGS) entry which is preliminary data.</text>
</comment>
<accession>A0ACC0DQR0</accession>
<reference evidence="1 2" key="3">
    <citation type="journal article" date="2022" name="Microbiol. Spectr.">
        <title>Folding features and dynamics of 3D genome architecture in plant fungal pathogens.</title>
        <authorList>
            <person name="Xia C."/>
        </authorList>
    </citation>
    <scope>NUCLEOTIDE SEQUENCE [LARGE SCALE GENOMIC DNA]</scope>
    <source>
        <strain evidence="1 2">93-210</strain>
    </source>
</reference>
<dbReference type="EMBL" id="CM045881">
    <property type="protein sequence ID" value="KAI7937042.1"/>
    <property type="molecule type" value="Genomic_DNA"/>
</dbReference>
<keyword evidence="2" id="KW-1185">Reference proteome</keyword>
<protein>
    <submittedName>
        <fullName evidence="1">Uncharacterized protein</fullName>
    </submittedName>
</protein>
<reference evidence="2" key="2">
    <citation type="journal article" date="2018" name="Mol. Plant Microbe Interact.">
        <title>Genome sequence resources for the wheat stripe rust pathogen (Puccinia striiformis f. sp. tritici) and the barley stripe rust pathogen (Puccinia striiformis f. sp. hordei).</title>
        <authorList>
            <person name="Xia C."/>
            <person name="Wang M."/>
            <person name="Yin C."/>
            <person name="Cornejo O.E."/>
            <person name="Hulbert S.H."/>
            <person name="Chen X."/>
        </authorList>
    </citation>
    <scope>NUCLEOTIDE SEQUENCE [LARGE SCALE GENOMIC DNA]</scope>
    <source>
        <strain evidence="2">93-210</strain>
    </source>
</reference>
<evidence type="ECO:0000313" key="2">
    <source>
        <dbReference type="Proteomes" id="UP001060170"/>
    </source>
</evidence>
<gene>
    <name evidence="1" type="ORF">MJO28_015941</name>
</gene>
<sequence length="85" mass="9770">MFSLPKTRLRKNDSSLSFGEVVPSASGIRNWNSETRRNSLIRKIDNLVASQEEQKDTEEEISAVKLERRNKEDEPIIIELVVQIS</sequence>
<reference evidence="2" key="1">
    <citation type="journal article" date="2018" name="BMC Genomics">
        <title>Genomic insights into host adaptation between the wheat stripe rust pathogen (Puccinia striiformis f. sp. tritici) and the barley stripe rust pathogen (Puccinia striiformis f. sp. hordei).</title>
        <authorList>
            <person name="Xia C."/>
            <person name="Wang M."/>
            <person name="Yin C."/>
            <person name="Cornejo O.E."/>
            <person name="Hulbert S.H."/>
            <person name="Chen X."/>
        </authorList>
    </citation>
    <scope>NUCLEOTIDE SEQUENCE [LARGE SCALE GENOMIC DNA]</scope>
    <source>
        <strain evidence="2">93-210</strain>
    </source>
</reference>